<evidence type="ECO:0000313" key="2">
    <source>
        <dbReference type="EMBL" id="PHQ32211.1"/>
    </source>
</evidence>
<comment type="caution">
    <text evidence="2">The sequence shown here is derived from an EMBL/GenBank/DDBJ whole genome shotgun (WGS) entry which is preliminary data.</text>
</comment>
<sequence>MCARSHARYSPSRTPERRRSPSPPTSVRESYAMWKSAEKWYRKTAPPGSTSPSGFRR</sequence>
<keyword evidence="3" id="KW-1185">Reference proteome</keyword>
<dbReference type="Proteomes" id="UP000225740">
    <property type="component" value="Unassembled WGS sequence"/>
</dbReference>
<gene>
    <name evidence="2" type="ORF">CEE69_27265</name>
</gene>
<evidence type="ECO:0000256" key="1">
    <source>
        <dbReference type="SAM" id="MobiDB-lite"/>
    </source>
</evidence>
<accession>A0A2G1VZR5</accession>
<dbReference type="AlphaFoldDB" id="A0A2G1VZR5"/>
<organism evidence="2 3">
    <name type="scientific">Rhodopirellula bahusiensis</name>
    <dbReference type="NCBI Taxonomy" id="2014065"/>
    <lineage>
        <taxon>Bacteria</taxon>
        <taxon>Pseudomonadati</taxon>
        <taxon>Planctomycetota</taxon>
        <taxon>Planctomycetia</taxon>
        <taxon>Pirellulales</taxon>
        <taxon>Pirellulaceae</taxon>
        <taxon>Rhodopirellula</taxon>
    </lineage>
</organism>
<proteinExistence type="predicted"/>
<protein>
    <submittedName>
        <fullName evidence="2">Uncharacterized protein</fullName>
    </submittedName>
</protein>
<feature type="region of interest" description="Disordered" evidence="1">
    <location>
        <begin position="1"/>
        <end position="30"/>
    </location>
</feature>
<dbReference type="EMBL" id="NIZW01000031">
    <property type="protein sequence ID" value="PHQ32211.1"/>
    <property type="molecule type" value="Genomic_DNA"/>
</dbReference>
<name>A0A2G1VZR5_9BACT</name>
<evidence type="ECO:0000313" key="3">
    <source>
        <dbReference type="Proteomes" id="UP000225740"/>
    </source>
</evidence>
<dbReference type="AntiFam" id="ANF00276">
    <property type="entry name" value="Spurious ORF (formerly PSRT domain)"/>
</dbReference>
<reference evidence="2 3" key="1">
    <citation type="submission" date="2017-06" db="EMBL/GenBank/DDBJ databases">
        <title>Description of Rhodopirellula bahusiensis sp. nov.</title>
        <authorList>
            <person name="Kizina J."/>
            <person name="Harder J."/>
        </authorList>
    </citation>
    <scope>NUCLEOTIDE SEQUENCE [LARGE SCALE GENOMIC DNA]</scope>
    <source>
        <strain evidence="2 3">SWK21</strain>
    </source>
</reference>